<accession>A0A366JPW1</accession>
<evidence type="ECO:0000313" key="2">
    <source>
        <dbReference type="EMBL" id="RBP90113.1"/>
    </source>
</evidence>
<feature type="transmembrane region" description="Helical" evidence="1">
    <location>
        <begin position="7"/>
        <end position="26"/>
    </location>
</feature>
<keyword evidence="1" id="KW-0812">Transmembrane</keyword>
<reference evidence="2 3" key="1">
    <citation type="submission" date="2018-06" db="EMBL/GenBank/DDBJ databases">
        <title>Freshwater and sediment microbial communities from various areas in North America, analyzing microbe dynamics in response to fracking.</title>
        <authorList>
            <person name="Lamendella R."/>
        </authorList>
    </citation>
    <scope>NUCLEOTIDE SEQUENCE [LARGE SCALE GENOMIC DNA]</scope>
    <source>
        <strain evidence="2 3">14_TX</strain>
    </source>
</reference>
<evidence type="ECO:0000313" key="3">
    <source>
        <dbReference type="Proteomes" id="UP000252731"/>
    </source>
</evidence>
<comment type="caution">
    <text evidence="2">The sequence shown here is derived from an EMBL/GenBank/DDBJ whole genome shotgun (WGS) entry which is preliminary data.</text>
</comment>
<keyword evidence="3" id="KW-1185">Reference proteome</keyword>
<sequence>MKDRYQITFLILGLFFLAMSGFIVYAGVMADSAPPSESYIMIGMAVMCFCLSYLYPQFKQKDERMKLIREKGMFVSFFAMMMYLIAFNLGLKLDLILLTASEAVNILSTLLICTVFLSFVIYSRIY</sequence>
<feature type="transmembrane region" description="Helical" evidence="1">
    <location>
        <begin position="72"/>
        <end position="91"/>
    </location>
</feature>
<dbReference type="EMBL" id="QNSF01000010">
    <property type="protein sequence ID" value="RBP90113.1"/>
    <property type="molecule type" value="Genomic_DNA"/>
</dbReference>
<evidence type="ECO:0008006" key="4">
    <source>
        <dbReference type="Google" id="ProtNLM"/>
    </source>
</evidence>
<organism evidence="2 3">
    <name type="scientific">Cytobacillus firmus</name>
    <name type="common">Bacillus firmus</name>
    <dbReference type="NCBI Taxonomy" id="1399"/>
    <lineage>
        <taxon>Bacteria</taxon>
        <taxon>Bacillati</taxon>
        <taxon>Bacillota</taxon>
        <taxon>Bacilli</taxon>
        <taxon>Bacillales</taxon>
        <taxon>Bacillaceae</taxon>
        <taxon>Cytobacillus</taxon>
    </lineage>
</organism>
<feature type="transmembrane region" description="Helical" evidence="1">
    <location>
        <begin position="103"/>
        <end position="122"/>
    </location>
</feature>
<evidence type="ECO:0000256" key="1">
    <source>
        <dbReference type="SAM" id="Phobius"/>
    </source>
</evidence>
<gene>
    <name evidence="2" type="ORF">DFO70_110220</name>
</gene>
<dbReference type="AlphaFoldDB" id="A0A366JPW1"/>
<protein>
    <recommendedName>
        <fullName evidence="4">Permease</fullName>
    </recommendedName>
</protein>
<keyword evidence="1" id="KW-0472">Membrane</keyword>
<name>A0A366JPW1_CYTFI</name>
<keyword evidence="1" id="KW-1133">Transmembrane helix</keyword>
<dbReference type="Proteomes" id="UP000252731">
    <property type="component" value="Unassembled WGS sequence"/>
</dbReference>
<proteinExistence type="predicted"/>
<feature type="transmembrane region" description="Helical" evidence="1">
    <location>
        <begin position="38"/>
        <end position="56"/>
    </location>
</feature>